<name>A0ABQ5MHS4_9FLAO</name>
<dbReference type="EMBL" id="BRVO01000001">
    <property type="protein sequence ID" value="GLB48943.1"/>
    <property type="molecule type" value="Genomic_DNA"/>
</dbReference>
<dbReference type="InterPro" id="IPR025234">
    <property type="entry name" value="YjzH-like"/>
</dbReference>
<evidence type="ECO:0008006" key="3">
    <source>
        <dbReference type="Google" id="ProtNLM"/>
    </source>
</evidence>
<evidence type="ECO:0000313" key="1">
    <source>
        <dbReference type="EMBL" id="GLB48943.1"/>
    </source>
</evidence>
<dbReference type="RefSeq" id="WP_281764566.1">
    <property type="nucleotide sequence ID" value="NZ_BRVO01000001.1"/>
</dbReference>
<organism evidence="1 2">
    <name type="scientific">Neptunitalea lumnitzerae</name>
    <dbReference type="NCBI Taxonomy" id="2965509"/>
    <lineage>
        <taxon>Bacteria</taxon>
        <taxon>Pseudomonadati</taxon>
        <taxon>Bacteroidota</taxon>
        <taxon>Flavobacteriia</taxon>
        <taxon>Flavobacteriales</taxon>
        <taxon>Flavobacteriaceae</taxon>
        <taxon>Neptunitalea</taxon>
    </lineage>
</organism>
<reference evidence="1" key="1">
    <citation type="submission" date="2022-07" db="EMBL/GenBank/DDBJ databases">
        <title>Taxonomy of Novel Oxalotrophic and Methylotrophic Bacteria.</title>
        <authorList>
            <person name="Sahin N."/>
            <person name="Tani A."/>
        </authorList>
    </citation>
    <scope>NUCLEOTIDE SEQUENCE</scope>
    <source>
        <strain evidence="1">Y10</strain>
    </source>
</reference>
<proteinExistence type="predicted"/>
<keyword evidence="2" id="KW-1185">Reference proteome</keyword>
<evidence type="ECO:0000313" key="2">
    <source>
        <dbReference type="Proteomes" id="UP001143543"/>
    </source>
</evidence>
<accession>A0ABQ5MHS4</accession>
<dbReference type="Pfam" id="PF13783">
    <property type="entry name" value="DUF4177"/>
    <property type="match status" value="1"/>
</dbReference>
<gene>
    <name evidence="1" type="ORF">Y10_13110</name>
</gene>
<sequence length="55" mass="6354">MREYKIISQVLGPFKVMKEDDFIKLINQEAKIGWKVVNVIGDAAGNLKAFMERDR</sequence>
<dbReference type="Proteomes" id="UP001143543">
    <property type="component" value="Unassembled WGS sequence"/>
</dbReference>
<comment type="caution">
    <text evidence="1">The sequence shown here is derived from an EMBL/GenBank/DDBJ whole genome shotgun (WGS) entry which is preliminary data.</text>
</comment>
<protein>
    <recommendedName>
        <fullName evidence="3">DUF4177 domain-containing protein</fullName>
    </recommendedName>
</protein>